<protein>
    <recommendedName>
        <fullName evidence="1">DUF3806 domain-containing protein</fullName>
    </recommendedName>
</protein>
<feature type="domain" description="DUF3806" evidence="1">
    <location>
        <begin position="79"/>
        <end position="145"/>
    </location>
</feature>
<dbReference type="Proteomes" id="UP000009888">
    <property type="component" value="Unassembled WGS sequence"/>
</dbReference>
<comment type="caution">
    <text evidence="2">The sequence shown here is derived from an EMBL/GenBank/DDBJ whole genome shotgun (WGS) entry which is preliminary data.</text>
</comment>
<dbReference type="HOGENOM" id="CLU_1607362_0_0_11"/>
<name>K9EYD8_9ACTO</name>
<sequence length="165" mass="18803">MADQTSRGKALYHNEDQEEHAYLLDSDERAWLDAMLKVLEEMGIRGNLDQLQELFDQQKAIWAANSDSTVRLEERADASTLINMLGAGIGDLLEKELGLEWVIWEDQQGADIALYDPDLETTIYPMNFVARRWTGETKANLKEGYALVIQQMRDLRAGKLDEGQK</sequence>
<reference evidence="2 3" key="1">
    <citation type="submission" date="2012-09" db="EMBL/GenBank/DDBJ databases">
        <title>The Genome Sequence of Actinobaculum massiliae ACS-171-V-COL2.</title>
        <authorList>
            <consortium name="The Broad Institute Genome Sequencing Platform"/>
            <person name="Earl A."/>
            <person name="Ward D."/>
            <person name="Feldgarden M."/>
            <person name="Gevers D."/>
            <person name="Saerens B."/>
            <person name="Vaneechoutte M."/>
            <person name="Walker B."/>
            <person name="Young S.K."/>
            <person name="Zeng Q."/>
            <person name="Gargeya S."/>
            <person name="Fitzgerald M."/>
            <person name="Haas B."/>
            <person name="Abouelleil A."/>
            <person name="Alvarado L."/>
            <person name="Arachchi H.M."/>
            <person name="Berlin A."/>
            <person name="Chapman S.B."/>
            <person name="Goldberg J."/>
            <person name="Griggs A."/>
            <person name="Gujja S."/>
            <person name="Hansen M."/>
            <person name="Howarth C."/>
            <person name="Imamovic A."/>
            <person name="Larimer J."/>
            <person name="McCowen C."/>
            <person name="Montmayeur A."/>
            <person name="Murphy C."/>
            <person name="Neiman D."/>
            <person name="Pearson M."/>
            <person name="Priest M."/>
            <person name="Roberts A."/>
            <person name="Saif S."/>
            <person name="Shea T."/>
            <person name="Sisk P."/>
            <person name="Sykes S."/>
            <person name="Wortman J."/>
            <person name="Nusbaum C."/>
            <person name="Birren B."/>
        </authorList>
    </citation>
    <scope>NUCLEOTIDE SEQUENCE [LARGE SCALE GENOMIC DNA]</scope>
    <source>
        <strain evidence="3">ACS-171-V-Col2</strain>
    </source>
</reference>
<evidence type="ECO:0000313" key="2">
    <source>
        <dbReference type="EMBL" id="EKU95992.1"/>
    </source>
</evidence>
<organism evidence="2 3">
    <name type="scientific">Actinobaculum massiliense ACS-171-V-Col2</name>
    <dbReference type="NCBI Taxonomy" id="883066"/>
    <lineage>
        <taxon>Bacteria</taxon>
        <taxon>Bacillati</taxon>
        <taxon>Actinomycetota</taxon>
        <taxon>Actinomycetes</taxon>
        <taxon>Actinomycetales</taxon>
        <taxon>Actinomycetaceae</taxon>
        <taxon>Actinobaculum</taxon>
    </lineage>
</organism>
<gene>
    <name evidence="2" type="ORF">HMPREF9233_00080</name>
</gene>
<dbReference type="Gene3D" id="1.20.120.1090">
    <property type="match status" value="1"/>
</dbReference>
<dbReference type="AlphaFoldDB" id="K9EYD8"/>
<dbReference type="InterPro" id="IPR024266">
    <property type="entry name" value="DUF3806"/>
</dbReference>
<dbReference type="RefSeq" id="WP_007000298.1">
    <property type="nucleotide sequence ID" value="NZ_JH992955.1"/>
</dbReference>
<dbReference type="eggNOG" id="ENOG5030PU1">
    <property type="taxonomic scope" value="Bacteria"/>
</dbReference>
<dbReference type="Pfam" id="PF12713">
    <property type="entry name" value="DUF3806"/>
    <property type="match status" value="1"/>
</dbReference>
<evidence type="ECO:0000259" key="1">
    <source>
        <dbReference type="Pfam" id="PF12713"/>
    </source>
</evidence>
<accession>K9EYD8</accession>
<keyword evidence="3" id="KW-1185">Reference proteome</keyword>
<dbReference type="STRING" id="202789.GCA_001457435_00149"/>
<proteinExistence type="predicted"/>
<dbReference type="PATRIC" id="fig|883066.3.peg.83"/>
<dbReference type="EMBL" id="AGWL01000001">
    <property type="protein sequence ID" value="EKU95992.1"/>
    <property type="molecule type" value="Genomic_DNA"/>
</dbReference>
<evidence type="ECO:0000313" key="3">
    <source>
        <dbReference type="Proteomes" id="UP000009888"/>
    </source>
</evidence>